<proteinExistence type="predicted"/>
<feature type="non-terminal residue" evidence="3">
    <location>
        <position position="1"/>
    </location>
</feature>
<dbReference type="GO" id="GO:0000160">
    <property type="term" value="P:phosphorelay signal transduction system"/>
    <property type="evidence" value="ECO:0007669"/>
    <property type="project" value="InterPro"/>
</dbReference>
<dbReference type="Pfam" id="PF00072">
    <property type="entry name" value="Response_reg"/>
    <property type="match status" value="2"/>
</dbReference>
<feature type="domain" description="Response regulatory" evidence="2">
    <location>
        <begin position="116"/>
        <end position="231"/>
    </location>
</feature>
<feature type="domain" description="Response regulatory" evidence="2">
    <location>
        <begin position="1"/>
        <end position="108"/>
    </location>
</feature>
<dbReference type="EMBL" id="UINC01151592">
    <property type="protein sequence ID" value="SVD45293.1"/>
    <property type="molecule type" value="Genomic_DNA"/>
</dbReference>
<name>A0A382VFM5_9ZZZZ</name>
<keyword evidence="1" id="KW-0597">Phosphoprotein</keyword>
<dbReference type="PANTHER" id="PTHR44591:SF23">
    <property type="entry name" value="CHEY SUBFAMILY"/>
    <property type="match status" value="1"/>
</dbReference>
<dbReference type="InterPro" id="IPR001789">
    <property type="entry name" value="Sig_transdc_resp-reg_receiver"/>
</dbReference>
<dbReference type="CDD" id="cd17546">
    <property type="entry name" value="REC_hyHK_CKI1_RcsC-like"/>
    <property type="match status" value="1"/>
</dbReference>
<dbReference type="PROSITE" id="PS50110">
    <property type="entry name" value="RESPONSE_REGULATORY"/>
    <property type="match status" value="2"/>
</dbReference>
<gene>
    <name evidence="3" type="ORF">METZ01_LOCUS398147</name>
</gene>
<dbReference type="SMART" id="SM00448">
    <property type="entry name" value="REC"/>
    <property type="match status" value="2"/>
</dbReference>
<dbReference type="InterPro" id="IPR050595">
    <property type="entry name" value="Bact_response_regulator"/>
</dbReference>
<accession>A0A382VFM5</accession>
<dbReference type="InterPro" id="IPR011006">
    <property type="entry name" value="CheY-like_superfamily"/>
</dbReference>
<evidence type="ECO:0000259" key="2">
    <source>
        <dbReference type="PROSITE" id="PS50110"/>
    </source>
</evidence>
<dbReference type="PANTHER" id="PTHR44591">
    <property type="entry name" value="STRESS RESPONSE REGULATOR PROTEIN 1"/>
    <property type="match status" value="1"/>
</dbReference>
<evidence type="ECO:0000256" key="1">
    <source>
        <dbReference type="ARBA" id="ARBA00022553"/>
    </source>
</evidence>
<dbReference type="SUPFAM" id="SSF52172">
    <property type="entry name" value="CheY-like"/>
    <property type="match status" value="2"/>
</dbReference>
<protein>
    <recommendedName>
        <fullName evidence="2">Response regulatory domain-containing protein</fullName>
    </recommendedName>
</protein>
<evidence type="ECO:0000313" key="3">
    <source>
        <dbReference type="EMBL" id="SVD45293.1"/>
    </source>
</evidence>
<sequence>DDALAHDLIKRKLAGEDYHIISALNGEQGIAKAKELKPDLILLDILMPGKDGWTVLAELRDDKQLADIPIIVISMLDDDQSATALGAKAYMTKPVDRDKLVANIQDIFDGKFEGKRALVVDDDAQARDIANRLLSGQGFEVETAENGAIAFSKIQDGFDLVILDLSMPVMDGFEFLARLEELELTSPPHIIVYSAMHLDETMRNRLSGACFQVINKNEVASQSALQNTVKLALKSRLSLDD</sequence>
<reference evidence="3" key="1">
    <citation type="submission" date="2018-05" db="EMBL/GenBank/DDBJ databases">
        <authorList>
            <person name="Lanie J.A."/>
            <person name="Ng W.-L."/>
            <person name="Kazmierczak K.M."/>
            <person name="Andrzejewski T.M."/>
            <person name="Davidsen T.M."/>
            <person name="Wayne K.J."/>
            <person name="Tettelin H."/>
            <person name="Glass J.I."/>
            <person name="Rusch D."/>
            <person name="Podicherti R."/>
            <person name="Tsui H.-C.T."/>
            <person name="Winkler M.E."/>
        </authorList>
    </citation>
    <scope>NUCLEOTIDE SEQUENCE</scope>
</reference>
<organism evidence="3">
    <name type="scientific">marine metagenome</name>
    <dbReference type="NCBI Taxonomy" id="408172"/>
    <lineage>
        <taxon>unclassified sequences</taxon>
        <taxon>metagenomes</taxon>
        <taxon>ecological metagenomes</taxon>
    </lineage>
</organism>
<dbReference type="AlphaFoldDB" id="A0A382VFM5"/>
<dbReference type="Gene3D" id="3.40.50.2300">
    <property type="match status" value="2"/>
</dbReference>